<feature type="active site" description="Tele-phosphohistidine intermediate" evidence="13">
    <location>
        <position position="482"/>
    </location>
</feature>
<feature type="binding site" evidence="14">
    <location>
        <position position="588"/>
    </location>
    <ligand>
        <name>substrate</name>
    </ligand>
</feature>
<dbReference type="InterPro" id="IPR015813">
    <property type="entry name" value="Pyrv/PenolPyrv_kinase-like_dom"/>
</dbReference>
<dbReference type="NCBIfam" id="TIGR01828">
    <property type="entry name" value="pyru_phos_dikin"/>
    <property type="match status" value="1"/>
</dbReference>
<feature type="domain" description="Pyruvate phosphate dikinase AMP/ATP-binding" evidence="17">
    <location>
        <begin position="83"/>
        <end position="312"/>
    </location>
</feature>
<dbReference type="GO" id="GO:0005524">
    <property type="term" value="F:ATP binding"/>
    <property type="evidence" value="ECO:0007669"/>
    <property type="project" value="UniProtKB-UniRule"/>
</dbReference>
<dbReference type="InterPro" id="IPR010121">
    <property type="entry name" value="Pyruvate_phosphate_dikinase"/>
</dbReference>
<evidence type="ECO:0000256" key="11">
    <source>
        <dbReference type="ARBA" id="ARBA00022842"/>
    </source>
</evidence>
<evidence type="ECO:0000256" key="8">
    <source>
        <dbReference type="ARBA" id="ARBA00022741"/>
    </source>
</evidence>
<evidence type="ECO:0000313" key="20">
    <source>
        <dbReference type="Proteomes" id="UP000010074"/>
    </source>
</evidence>
<keyword evidence="8" id="KW-0547">Nucleotide-binding</keyword>
<dbReference type="SUPFAM" id="SSF56059">
    <property type="entry name" value="Glutathione synthetase ATP-binding domain-like"/>
    <property type="match status" value="1"/>
</dbReference>
<evidence type="ECO:0000256" key="15">
    <source>
        <dbReference type="PIRSR" id="PIRSR000853-3"/>
    </source>
</evidence>
<protein>
    <recommendedName>
        <fullName evidence="5 12">Pyruvate, phosphate dikinase</fullName>
        <ecNumber evidence="4 12">2.7.9.1</ecNumber>
    </recommendedName>
</protein>
<evidence type="ECO:0000256" key="4">
    <source>
        <dbReference type="ARBA" id="ARBA00011994"/>
    </source>
</evidence>
<evidence type="ECO:0000256" key="2">
    <source>
        <dbReference type="ARBA" id="ARBA00003144"/>
    </source>
</evidence>
<feature type="binding site" evidence="15">
    <location>
        <position position="795"/>
    </location>
    <ligand>
        <name>Mg(2+)</name>
        <dbReference type="ChEBI" id="CHEBI:18420"/>
    </ligand>
</feature>
<dbReference type="InterPro" id="IPR013815">
    <property type="entry name" value="ATP_grasp_subdomain_1"/>
</dbReference>
<feature type="domain" description="Pyruvate phosphate dikinase AMP/ATP-binding" evidence="17">
    <location>
        <begin position="332"/>
        <end position="385"/>
    </location>
</feature>
<keyword evidence="11 15" id="KW-0460">Magnesium</keyword>
<dbReference type="Gene3D" id="3.30.470.20">
    <property type="entry name" value="ATP-grasp fold, B domain"/>
    <property type="match status" value="1"/>
</dbReference>
<dbReference type="HOGENOM" id="CLU_015345_0_2_7"/>
<dbReference type="InterPro" id="IPR002192">
    <property type="entry name" value="PPDK_AMP/ATP-bd"/>
</dbReference>
<accession>K7YM26</accession>
<dbReference type="PANTHER" id="PTHR22931:SF9">
    <property type="entry name" value="PYRUVATE, PHOSPHATE DIKINASE 1, CHLOROPLASTIC"/>
    <property type="match status" value="1"/>
</dbReference>
<dbReference type="InterPro" id="IPR040442">
    <property type="entry name" value="Pyrv_kinase-like_dom_sf"/>
</dbReference>
<dbReference type="PATRIC" id="fig|1069642.3.peg.1123"/>
<dbReference type="GO" id="GO:0016301">
    <property type="term" value="F:kinase activity"/>
    <property type="evidence" value="ECO:0007669"/>
    <property type="project" value="UniProtKB-UniRule"/>
</dbReference>
<keyword evidence="10" id="KW-0067">ATP-binding</keyword>
<comment type="similarity">
    <text evidence="3 12">Belongs to the PEP-utilizing enzyme family.</text>
</comment>
<dbReference type="InterPro" id="IPR023151">
    <property type="entry name" value="PEP_util_CS"/>
</dbReference>
<feature type="active site" description="Proton donor" evidence="13">
    <location>
        <position position="857"/>
    </location>
</feature>
<evidence type="ECO:0000256" key="14">
    <source>
        <dbReference type="PIRSR" id="PIRSR000853-2"/>
    </source>
</evidence>
<evidence type="ECO:0000256" key="3">
    <source>
        <dbReference type="ARBA" id="ARBA00007837"/>
    </source>
</evidence>
<dbReference type="STRING" id="1069642.Bdt_1136"/>
<dbReference type="SUPFAM" id="SSF52009">
    <property type="entry name" value="Phosphohistidine domain"/>
    <property type="match status" value="1"/>
</dbReference>
<dbReference type="Pfam" id="PF02896">
    <property type="entry name" value="PEP-utilizers_C"/>
    <property type="match status" value="1"/>
</dbReference>
<organism evidence="19 20">
    <name type="scientific">Bdellovibrio bacteriovorus str. Tiberius</name>
    <dbReference type="NCBI Taxonomy" id="1069642"/>
    <lineage>
        <taxon>Bacteria</taxon>
        <taxon>Pseudomonadati</taxon>
        <taxon>Bdellovibrionota</taxon>
        <taxon>Bdellovibrionia</taxon>
        <taxon>Bdellovibrionales</taxon>
        <taxon>Pseudobdellovibrionaceae</taxon>
        <taxon>Bdellovibrio</taxon>
    </lineage>
</organism>
<feature type="binding site" evidence="15">
    <location>
        <position position="771"/>
    </location>
    <ligand>
        <name>Mg(2+)</name>
        <dbReference type="ChEBI" id="CHEBI:18420"/>
    </ligand>
</feature>
<reference evidence="19 20" key="1">
    <citation type="journal article" date="2012" name="BMC Genomics">
        <title>Genome analysis of a simultaneously predatory and prey-independent, novel Bdellovibrio bacteriovorus from the River Tiber, supports in silico predictions of both ancient and recent lateral gene transfer from diverse bacteria.</title>
        <authorList>
            <person name="Hobley L."/>
            <person name="Lerner T.R."/>
            <person name="Williams L.E."/>
            <person name="Lambert C."/>
            <person name="Till R."/>
            <person name="Milner D.S."/>
            <person name="Basford S.M."/>
            <person name="Capeness M.J."/>
            <person name="Fenton A.K."/>
            <person name="Atterbury R.J."/>
            <person name="Harris M.A."/>
            <person name="Sockett R.E."/>
        </authorList>
    </citation>
    <scope>NUCLEOTIDE SEQUENCE [LARGE SCALE GENOMIC DNA]</scope>
    <source>
        <strain evidence="19 20">Tiberius</strain>
    </source>
</reference>
<evidence type="ECO:0000256" key="7">
    <source>
        <dbReference type="ARBA" id="ARBA00022723"/>
    </source>
</evidence>
<feature type="binding site" evidence="14">
    <location>
        <position position="794"/>
    </location>
    <ligand>
        <name>substrate</name>
    </ligand>
</feature>
<evidence type="ECO:0000256" key="6">
    <source>
        <dbReference type="ARBA" id="ARBA00022679"/>
    </source>
</evidence>
<evidence type="ECO:0000259" key="17">
    <source>
        <dbReference type="Pfam" id="PF01326"/>
    </source>
</evidence>
<dbReference type="InterPro" id="IPR000121">
    <property type="entry name" value="PEP_util_C"/>
</dbReference>
<feature type="binding site" evidence="14">
    <location>
        <position position="793"/>
    </location>
    <ligand>
        <name>substrate</name>
    </ligand>
</feature>
<dbReference type="KEGG" id="bbat:Bdt_1136"/>
<dbReference type="NCBIfam" id="NF004531">
    <property type="entry name" value="PRK05878.1"/>
    <property type="match status" value="1"/>
</dbReference>
<dbReference type="SUPFAM" id="SSF51621">
    <property type="entry name" value="Phosphoenolpyruvate/pyruvate domain"/>
    <property type="match status" value="1"/>
</dbReference>
<dbReference type="PANTHER" id="PTHR22931">
    <property type="entry name" value="PHOSPHOENOLPYRUVATE DIKINASE-RELATED"/>
    <property type="match status" value="1"/>
</dbReference>
<evidence type="ECO:0000256" key="5">
    <source>
        <dbReference type="ARBA" id="ARBA00020138"/>
    </source>
</evidence>
<dbReference type="PROSITE" id="PS00370">
    <property type="entry name" value="PEP_ENZYMES_PHOS_SITE"/>
    <property type="match status" value="1"/>
</dbReference>
<sequence length="903" mass="99180">MHQNVNSDKQTSKTAVPQKFVYFFAAGESEGNAGMKNILGGKGANLAEMTSLGIPVPPGFTISTEICAHFYEAGGKLPDWVRPAVQDSMKKVEAKIGKKFGDVNDPLLVSVRSGARASMPGMMDTILNLGLNDQTVEGLAKSSANPRFAWDSYRRFIQMYSDVVMGMNSSLLEVTLEDMKEEKHYKLDTEMTVEDLKLLVKKFKDLIHQMTGQSFPADPWEQLWGAISAVFHSWNTPRAITYRELHSIPAAWGTAVNVQSMVFGNMGDDSATGVAFTRNPSTGEKAFYGEFLINAQGEDVVAGIRTPQPITKIAAAAAGVMSLEEALPQAYGQLVDIYKKLEGHYRDMQDIEFTIERGVLWMLQTRNGKRTAAAALKIACDMIDEKLITQDEAILRLDPSSLDQLLHPTLDPKAAKTTLAKGLPASPGGVNGQIVFTSEEAVEWKEQGKKVILVRIETSPEDIAGMVAAQGILTTRGGMTSHAAVVARGMGKCCVAGCGDIEVDYRNETMKVKGYVLKKGDVITLDGSTGEVYLGEVKTIEPKLDGNFERIMKIADGIRKLKVRTNADTPKDAQTARNFGAEGIGLCRTEHMFFGADRIDAVREMIIADNKMDREKALAKLLPMQREDFYQLFKIMDGLPVTIRLLDPPLHEFVPHTDEETKELAKRLNTDYERLRSKVKSLHEFNPMLGHRGCRLAITYPEIYQMQVRAIAEAAAQLMAEGKTLAPEIMIPLVATDKELDTLRAQSIAEVNKVQSEKNVKFEYTVGTMIELPRAAITADAIAEHADFFSFGTNDLTQTTLGLSRDDSGRFLGTYVSHGILPKDPFMSIDQVGVGSLVKMGVDLGRRTKPDLKVGVCGEHGGDPESIEFFHKVGLDYVSCSPFRVPIARLAAARAALMGKKLH</sequence>
<comment type="cofactor">
    <cofactor evidence="1 12 15">
        <name>Mg(2+)</name>
        <dbReference type="ChEBI" id="CHEBI:18420"/>
    </cofactor>
</comment>
<dbReference type="InterPro" id="IPR008279">
    <property type="entry name" value="PEP-util_enz_mobile_dom"/>
</dbReference>
<gene>
    <name evidence="19" type="primary">ppdK</name>
    <name evidence="19" type="ORF">Bdt_1136</name>
</gene>
<dbReference type="Proteomes" id="UP000010074">
    <property type="component" value="Chromosome"/>
</dbReference>
<dbReference type="PIRSF" id="PIRSF000853">
    <property type="entry name" value="PPDK"/>
    <property type="match status" value="1"/>
</dbReference>
<keyword evidence="7 15" id="KW-0479">Metal-binding</keyword>
<feature type="binding site" evidence="14">
    <location>
        <position position="795"/>
    </location>
    <ligand>
        <name>substrate</name>
    </ligand>
</feature>
<feature type="binding site" evidence="14">
    <location>
        <position position="644"/>
    </location>
    <ligand>
        <name>substrate</name>
    </ligand>
</feature>
<dbReference type="Pfam" id="PF00391">
    <property type="entry name" value="PEP-utilizers"/>
    <property type="match status" value="1"/>
</dbReference>
<keyword evidence="19" id="KW-0670">Pyruvate</keyword>
<evidence type="ECO:0000256" key="10">
    <source>
        <dbReference type="ARBA" id="ARBA00022840"/>
    </source>
</evidence>
<evidence type="ECO:0000256" key="9">
    <source>
        <dbReference type="ARBA" id="ARBA00022777"/>
    </source>
</evidence>
<dbReference type="AlphaFoldDB" id="K7YM26"/>
<feature type="binding site" evidence="14">
    <location>
        <position position="771"/>
    </location>
    <ligand>
        <name>substrate</name>
    </ligand>
</feature>
<dbReference type="Gene3D" id="3.20.20.60">
    <property type="entry name" value="Phosphoenolpyruvate-binding domains"/>
    <property type="match status" value="1"/>
</dbReference>
<keyword evidence="6" id="KW-0808">Transferase</keyword>
<evidence type="ECO:0000259" key="18">
    <source>
        <dbReference type="Pfam" id="PF02896"/>
    </source>
</evidence>
<dbReference type="GO" id="GO:0046872">
    <property type="term" value="F:metal ion binding"/>
    <property type="evidence" value="ECO:0007669"/>
    <property type="project" value="UniProtKB-UniRule"/>
</dbReference>
<evidence type="ECO:0000256" key="1">
    <source>
        <dbReference type="ARBA" id="ARBA00001946"/>
    </source>
</evidence>
<dbReference type="Pfam" id="PF01326">
    <property type="entry name" value="PPDK_N"/>
    <property type="match status" value="3"/>
</dbReference>
<feature type="domain" description="PEP-utilising enzyme mobile" evidence="16">
    <location>
        <begin position="449"/>
        <end position="530"/>
    </location>
</feature>
<feature type="binding site" evidence="14">
    <location>
        <position position="792"/>
    </location>
    <ligand>
        <name>substrate</name>
    </ligand>
</feature>
<proteinExistence type="inferred from homology"/>
<evidence type="ECO:0000256" key="12">
    <source>
        <dbReference type="PIRNR" id="PIRNR000853"/>
    </source>
</evidence>
<dbReference type="OrthoDB" id="5287124at2"/>
<evidence type="ECO:0000256" key="13">
    <source>
        <dbReference type="PIRSR" id="PIRSR000853-1"/>
    </source>
</evidence>
<comment type="catalytic activity">
    <reaction evidence="12">
        <text>pyruvate + phosphate + ATP = phosphoenolpyruvate + AMP + diphosphate + H(+)</text>
        <dbReference type="Rhea" id="RHEA:10756"/>
        <dbReference type="ChEBI" id="CHEBI:15361"/>
        <dbReference type="ChEBI" id="CHEBI:15378"/>
        <dbReference type="ChEBI" id="CHEBI:30616"/>
        <dbReference type="ChEBI" id="CHEBI:33019"/>
        <dbReference type="ChEBI" id="CHEBI:43474"/>
        <dbReference type="ChEBI" id="CHEBI:58702"/>
        <dbReference type="ChEBI" id="CHEBI:456215"/>
        <dbReference type="EC" id="2.7.9.1"/>
    </reaction>
</comment>
<dbReference type="Gene3D" id="1.10.189.10">
    <property type="entry name" value="Pyruvate Phosphate Dikinase, domain 2"/>
    <property type="match status" value="1"/>
</dbReference>
<dbReference type="RefSeq" id="WP_015090302.1">
    <property type="nucleotide sequence ID" value="NC_019567.1"/>
</dbReference>
<feature type="domain" description="Pyruvate phosphate dikinase AMP/ATP-binding" evidence="17">
    <location>
        <begin position="37"/>
        <end position="82"/>
    </location>
</feature>
<dbReference type="EC" id="2.7.9.1" evidence="4 12"/>
<name>K7YM26_BDEBC</name>
<dbReference type="Gene3D" id="3.30.1490.20">
    <property type="entry name" value="ATP-grasp fold, A domain"/>
    <property type="match status" value="1"/>
</dbReference>
<dbReference type="Gene3D" id="3.50.30.10">
    <property type="entry name" value="Phosphohistidine domain"/>
    <property type="match status" value="1"/>
</dbReference>
<dbReference type="PROSITE" id="PS00742">
    <property type="entry name" value="PEP_ENZYMES_2"/>
    <property type="match status" value="1"/>
</dbReference>
<dbReference type="Gene3D" id="1.20.80.30">
    <property type="match status" value="1"/>
</dbReference>
<keyword evidence="9 19" id="KW-0418">Kinase</keyword>
<dbReference type="InterPro" id="IPR036637">
    <property type="entry name" value="Phosphohistidine_dom_sf"/>
</dbReference>
<dbReference type="EMBL" id="CP002930">
    <property type="protein sequence ID" value="AFY00836.1"/>
    <property type="molecule type" value="Genomic_DNA"/>
</dbReference>
<dbReference type="InterPro" id="IPR018274">
    <property type="entry name" value="PEP_util_AS"/>
</dbReference>
<feature type="domain" description="PEP-utilising enzyme C-terminal" evidence="18">
    <location>
        <begin position="547"/>
        <end position="895"/>
    </location>
</feature>
<evidence type="ECO:0000313" key="19">
    <source>
        <dbReference type="EMBL" id="AFY00836.1"/>
    </source>
</evidence>
<dbReference type="GO" id="GO:0050242">
    <property type="term" value="F:pyruvate, phosphate dikinase activity"/>
    <property type="evidence" value="ECO:0007669"/>
    <property type="project" value="UniProtKB-UniRule"/>
</dbReference>
<comment type="function">
    <text evidence="2">Catalyzes the reversible phosphorylation of pyruvate and phosphate.</text>
</comment>
<evidence type="ECO:0000259" key="16">
    <source>
        <dbReference type="Pfam" id="PF00391"/>
    </source>
</evidence>